<evidence type="ECO:0000256" key="10">
    <source>
        <dbReference type="ARBA" id="ARBA00023239"/>
    </source>
</evidence>
<comment type="function">
    <text evidence="12">DNA repair enzyme that has both DNA N-glycosylase activity and AP-lyase activity. The DNA N-glycosylase activity releases various damaged pyrimidines from DNA by cleaving the N-glycosidic bond, leaving an AP (apurinic/apyrimidinic) site. The AP-lyase activity cleaves the phosphodiester bond 3' to the AP site by a beta-elimination, leaving a 3'-terminal unsaturated sugar and a product with a terminal 5'-phosphate.</text>
</comment>
<feature type="binding site" evidence="12">
    <location>
        <position position="197"/>
    </location>
    <ligand>
        <name>[4Fe-4S] cluster</name>
        <dbReference type="ChEBI" id="CHEBI:49883"/>
    </ligand>
</feature>
<dbReference type="Gene3D" id="1.10.1670.10">
    <property type="entry name" value="Helix-hairpin-Helix base-excision DNA repair enzymes (C-terminal)"/>
    <property type="match status" value="1"/>
</dbReference>
<dbReference type="Proteomes" id="UP000485569">
    <property type="component" value="Unassembled WGS sequence"/>
</dbReference>
<feature type="binding site" evidence="12">
    <location>
        <position position="194"/>
    </location>
    <ligand>
        <name>[4Fe-4S] cluster</name>
        <dbReference type="ChEBI" id="CHEBI:49883"/>
    </ligand>
</feature>
<evidence type="ECO:0000313" key="14">
    <source>
        <dbReference type="EMBL" id="OQA54050.1"/>
    </source>
</evidence>
<keyword evidence="2 12" id="KW-0004">4Fe-4S</keyword>
<dbReference type="SUPFAM" id="SSF48150">
    <property type="entry name" value="DNA-glycosylase"/>
    <property type="match status" value="1"/>
</dbReference>
<feature type="binding site" evidence="12">
    <location>
        <position position="187"/>
    </location>
    <ligand>
        <name>[4Fe-4S] cluster</name>
        <dbReference type="ChEBI" id="CHEBI:49883"/>
    </ligand>
</feature>
<evidence type="ECO:0000256" key="12">
    <source>
        <dbReference type="HAMAP-Rule" id="MF_00942"/>
    </source>
</evidence>
<dbReference type="SMART" id="SM00478">
    <property type="entry name" value="ENDO3c"/>
    <property type="match status" value="1"/>
</dbReference>
<dbReference type="InterPro" id="IPR003265">
    <property type="entry name" value="HhH-GPD_domain"/>
</dbReference>
<keyword evidence="11 12" id="KW-0326">Glycosidase</keyword>
<comment type="catalytic activity">
    <reaction evidence="12">
        <text>2'-deoxyribonucleotide-(2'-deoxyribose 5'-phosphate)-2'-deoxyribonucleotide-DNA = a 3'-end 2'-deoxyribonucleotide-(2,3-dehydro-2,3-deoxyribose 5'-phosphate)-DNA + a 5'-end 5'-phospho-2'-deoxyribonucleoside-DNA + H(+)</text>
        <dbReference type="Rhea" id="RHEA:66592"/>
        <dbReference type="Rhea" id="RHEA-COMP:13180"/>
        <dbReference type="Rhea" id="RHEA-COMP:16897"/>
        <dbReference type="Rhea" id="RHEA-COMP:17067"/>
        <dbReference type="ChEBI" id="CHEBI:15378"/>
        <dbReference type="ChEBI" id="CHEBI:136412"/>
        <dbReference type="ChEBI" id="CHEBI:157695"/>
        <dbReference type="ChEBI" id="CHEBI:167181"/>
        <dbReference type="EC" id="4.2.99.18"/>
    </reaction>
</comment>
<dbReference type="SMART" id="SM00525">
    <property type="entry name" value="FES"/>
    <property type="match status" value="1"/>
</dbReference>
<dbReference type="GO" id="GO:0019104">
    <property type="term" value="F:DNA N-glycosylase activity"/>
    <property type="evidence" value="ECO:0007669"/>
    <property type="project" value="UniProtKB-UniRule"/>
</dbReference>
<dbReference type="GO" id="GO:0140078">
    <property type="term" value="F:class I DNA-(apurinic or apyrimidinic site) endonuclease activity"/>
    <property type="evidence" value="ECO:0007669"/>
    <property type="project" value="UniProtKB-EC"/>
</dbReference>
<evidence type="ECO:0000256" key="3">
    <source>
        <dbReference type="ARBA" id="ARBA00022723"/>
    </source>
</evidence>
<dbReference type="PANTHER" id="PTHR10359">
    <property type="entry name" value="A/G-SPECIFIC ADENINE GLYCOSYLASE/ENDONUCLEASE III"/>
    <property type="match status" value="1"/>
</dbReference>
<keyword evidence="6 12" id="KW-0408">Iron</keyword>
<proteinExistence type="inferred from homology"/>
<organism evidence="14">
    <name type="scientific">Candidatus Atribacter allofermentans</name>
    <dbReference type="NCBI Taxonomy" id="1852833"/>
    <lineage>
        <taxon>Bacteria</taxon>
        <taxon>Pseudomonadati</taxon>
        <taxon>Atribacterota</taxon>
        <taxon>Atribacteria</taxon>
        <taxon>Atribacterales</taxon>
        <taxon>Atribacteraceae</taxon>
        <taxon>Atribacter</taxon>
    </lineage>
</organism>
<dbReference type="FunFam" id="1.10.340.30:FF:000001">
    <property type="entry name" value="Endonuclease III"/>
    <property type="match status" value="1"/>
</dbReference>
<dbReference type="GO" id="GO:0006285">
    <property type="term" value="P:base-excision repair, AP site formation"/>
    <property type="evidence" value="ECO:0007669"/>
    <property type="project" value="TreeGrafter"/>
</dbReference>
<dbReference type="Gene3D" id="1.10.340.30">
    <property type="entry name" value="Hypothetical protein, domain 2"/>
    <property type="match status" value="1"/>
</dbReference>
<protein>
    <recommendedName>
        <fullName evidence="12">Endonuclease III</fullName>
        <ecNumber evidence="12">4.2.99.18</ecNumber>
    </recommendedName>
    <alternativeName>
        <fullName evidence="12">DNA-(apurinic or apyrimidinic site) lyase</fullName>
    </alternativeName>
</protein>
<keyword evidence="7 12" id="KW-0411">Iron-sulfur</keyword>
<dbReference type="InterPro" id="IPR003651">
    <property type="entry name" value="Endonuclease3_FeS-loop_motif"/>
</dbReference>
<dbReference type="PIRSF" id="PIRSF001435">
    <property type="entry name" value="Nth"/>
    <property type="match status" value="1"/>
</dbReference>
<comment type="similarity">
    <text evidence="1 12">Belongs to the Nth/MutY family.</text>
</comment>
<evidence type="ECO:0000259" key="13">
    <source>
        <dbReference type="SMART" id="SM00478"/>
    </source>
</evidence>
<comment type="caution">
    <text evidence="14">The sequence shown here is derived from an EMBL/GenBank/DDBJ whole genome shotgun (WGS) entry which is preliminary data.</text>
</comment>
<dbReference type="EMBL" id="MWBQ01000229">
    <property type="protein sequence ID" value="OQA54050.1"/>
    <property type="molecule type" value="Genomic_DNA"/>
</dbReference>
<keyword evidence="4 12" id="KW-0227">DNA damage</keyword>
<dbReference type="PANTHER" id="PTHR10359:SF18">
    <property type="entry name" value="ENDONUCLEASE III"/>
    <property type="match status" value="1"/>
</dbReference>
<dbReference type="InterPro" id="IPR000445">
    <property type="entry name" value="HhH_motif"/>
</dbReference>
<gene>
    <name evidence="14" type="primary">pdg_2</name>
    <name evidence="12" type="synonym">nth</name>
    <name evidence="14" type="ORF">BWY41_02278</name>
</gene>
<dbReference type="AlphaFoldDB" id="A0A1V5SHL6"/>
<dbReference type="EC" id="4.2.99.18" evidence="12"/>
<dbReference type="GO" id="GO:0051539">
    <property type="term" value="F:4 iron, 4 sulfur cluster binding"/>
    <property type="evidence" value="ECO:0007669"/>
    <property type="project" value="UniProtKB-UniRule"/>
</dbReference>
<dbReference type="GO" id="GO:0003677">
    <property type="term" value="F:DNA binding"/>
    <property type="evidence" value="ECO:0007669"/>
    <property type="project" value="UniProtKB-UniRule"/>
</dbReference>
<evidence type="ECO:0000256" key="4">
    <source>
        <dbReference type="ARBA" id="ARBA00022763"/>
    </source>
</evidence>
<keyword evidence="3 12" id="KW-0479">Metal-binding</keyword>
<evidence type="ECO:0000256" key="1">
    <source>
        <dbReference type="ARBA" id="ARBA00008343"/>
    </source>
</evidence>
<keyword evidence="5 12" id="KW-0378">Hydrolase</keyword>
<accession>A0A1V5SHL6</accession>
<dbReference type="InterPro" id="IPR005759">
    <property type="entry name" value="Nth"/>
</dbReference>
<evidence type="ECO:0000256" key="9">
    <source>
        <dbReference type="ARBA" id="ARBA00023204"/>
    </source>
</evidence>
<evidence type="ECO:0000256" key="8">
    <source>
        <dbReference type="ARBA" id="ARBA00023125"/>
    </source>
</evidence>
<evidence type="ECO:0000256" key="6">
    <source>
        <dbReference type="ARBA" id="ARBA00023004"/>
    </source>
</evidence>
<comment type="cofactor">
    <cofactor evidence="12">
        <name>[4Fe-4S] cluster</name>
        <dbReference type="ChEBI" id="CHEBI:49883"/>
    </cofactor>
    <text evidence="12">Binds 1 [4Fe-4S] cluster.</text>
</comment>
<dbReference type="Pfam" id="PF00730">
    <property type="entry name" value="HhH-GPD"/>
    <property type="match status" value="1"/>
</dbReference>
<dbReference type="InterPro" id="IPR004035">
    <property type="entry name" value="Endouclease-III_FeS-bd_BS"/>
</dbReference>
<keyword evidence="9 12" id="KW-0234">DNA repair</keyword>
<sequence>MIQETAMKIIDILEKRFPDACLLLNYRNAFELLVVTILAAQAPDERVNQVSPSLFQKYPNPAAMAEADDEEMDKIIQTISFYRQKGRNIRAMSKKIIKDFQGEVPKKVEELVQLNGVGRKTANIVLANGFGIPAIPVDTHVARVSQRLGWSEFSNPDQIESDLAKIFPREKWIRVTHLLGFLGRYICQAKKPKCWECPVTNWCPYPGKTISKD</sequence>
<dbReference type="FunFam" id="1.10.1670.10:FF:000001">
    <property type="entry name" value="Endonuclease III"/>
    <property type="match status" value="1"/>
</dbReference>
<dbReference type="CDD" id="cd00056">
    <property type="entry name" value="ENDO3c"/>
    <property type="match status" value="1"/>
</dbReference>
<dbReference type="NCBIfam" id="TIGR01083">
    <property type="entry name" value="nth"/>
    <property type="match status" value="1"/>
</dbReference>
<dbReference type="GO" id="GO:0046872">
    <property type="term" value="F:metal ion binding"/>
    <property type="evidence" value="ECO:0007669"/>
    <property type="project" value="UniProtKB-KW"/>
</dbReference>
<dbReference type="InterPro" id="IPR011257">
    <property type="entry name" value="DNA_glycosylase"/>
</dbReference>
<name>A0A1V5SHL6_9BACT</name>
<dbReference type="HAMAP" id="MF_00942">
    <property type="entry name" value="Nth"/>
    <property type="match status" value="1"/>
</dbReference>
<evidence type="ECO:0000256" key="11">
    <source>
        <dbReference type="ARBA" id="ARBA00023295"/>
    </source>
</evidence>
<evidence type="ECO:0000256" key="2">
    <source>
        <dbReference type="ARBA" id="ARBA00022485"/>
    </source>
</evidence>
<feature type="binding site" evidence="12">
    <location>
        <position position="203"/>
    </location>
    <ligand>
        <name>[4Fe-4S] cluster</name>
        <dbReference type="ChEBI" id="CHEBI:49883"/>
    </ligand>
</feature>
<keyword evidence="8 12" id="KW-0238">DNA-binding</keyword>
<feature type="domain" description="HhH-GPD" evidence="13">
    <location>
        <begin position="38"/>
        <end position="185"/>
    </location>
</feature>
<dbReference type="InterPro" id="IPR023170">
    <property type="entry name" value="HhH_base_excis_C"/>
</dbReference>
<dbReference type="Pfam" id="PF10576">
    <property type="entry name" value="EndIII_4Fe-2S"/>
    <property type="match status" value="1"/>
</dbReference>
<evidence type="ECO:0000256" key="7">
    <source>
        <dbReference type="ARBA" id="ARBA00023014"/>
    </source>
</evidence>
<dbReference type="Pfam" id="PF00633">
    <property type="entry name" value="HHH"/>
    <property type="match status" value="1"/>
</dbReference>
<reference evidence="14" key="1">
    <citation type="submission" date="2017-02" db="EMBL/GenBank/DDBJ databases">
        <title>Delving into the versatile metabolic prowess of the omnipresent phylum Bacteroidetes.</title>
        <authorList>
            <person name="Nobu M.K."/>
            <person name="Mei R."/>
            <person name="Narihiro T."/>
            <person name="Kuroda K."/>
            <person name="Liu W.-T."/>
        </authorList>
    </citation>
    <scope>NUCLEOTIDE SEQUENCE</scope>
    <source>
        <strain evidence="14">ADurb.Bin276</strain>
    </source>
</reference>
<evidence type="ECO:0000256" key="5">
    <source>
        <dbReference type="ARBA" id="ARBA00022801"/>
    </source>
</evidence>
<dbReference type="PROSITE" id="PS00764">
    <property type="entry name" value="ENDONUCLEASE_III_1"/>
    <property type="match status" value="1"/>
</dbReference>
<keyword evidence="10 12" id="KW-0456">Lyase</keyword>